<feature type="transmembrane region" description="Helical" evidence="1">
    <location>
        <begin position="143"/>
        <end position="161"/>
    </location>
</feature>
<keyword evidence="3" id="KW-1185">Reference proteome</keyword>
<keyword evidence="1" id="KW-0472">Membrane</keyword>
<comment type="caution">
    <text evidence="2">The sequence shown here is derived from an EMBL/GenBank/DDBJ whole genome shotgun (WGS) entry which is preliminary data.</text>
</comment>
<keyword evidence="1" id="KW-1133">Transmembrane helix</keyword>
<feature type="transmembrane region" description="Helical" evidence="1">
    <location>
        <begin position="47"/>
        <end position="65"/>
    </location>
</feature>
<organism evidence="2 3">
    <name type="scientific">Actibacterium mucosum KCTC 23349</name>
    <dbReference type="NCBI Taxonomy" id="1454373"/>
    <lineage>
        <taxon>Bacteria</taxon>
        <taxon>Pseudomonadati</taxon>
        <taxon>Pseudomonadota</taxon>
        <taxon>Alphaproteobacteria</taxon>
        <taxon>Rhodobacterales</taxon>
        <taxon>Roseobacteraceae</taxon>
        <taxon>Actibacterium</taxon>
    </lineage>
</organism>
<protein>
    <submittedName>
        <fullName evidence="2">Membrane protein</fullName>
    </submittedName>
</protein>
<dbReference type="AlphaFoldDB" id="A0A037ZHJ8"/>
<dbReference type="RefSeq" id="WP_035260171.1">
    <property type="nucleotide sequence ID" value="NZ_JFKE01000005.1"/>
</dbReference>
<sequence>MTLLAFYRYVFLWFLTLGVALASWRFLVADITVVMSAMMHQLQGAKGAFYAHIFFAPIALAMVPFQFSQKLRANRPGLHRWMGRTYGMSILIAGVAGLIIAPNADGGLFAATGFFVLSVLWLVTTVLAVWHALNRRIPQHRKWMIRSAALTLAAVTLRLQLPLGVPVVGFEFAYPVIAWTCWVPNLIVAEWWLRRRPAALAA</sequence>
<dbReference type="Proteomes" id="UP000026249">
    <property type="component" value="Unassembled WGS sequence"/>
</dbReference>
<evidence type="ECO:0000313" key="3">
    <source>
        <dbReference type="Proteomes" id="UP000026249"/>
    </source>
</evidence>
<dbReference type="OrthoDB" id="8759010at2"/>
<evidence type="ECO:0000313" key="2">
    <source>
        <dbReference type="EMBL" id="KAJ55012.1"/>
    </source>
</evidence>
<feature type="transmembrane region" description="Helical" evidence="1">
    <location>
        <begin position="7"/>
        <end position="27"/>
    </location>
</feature>
<dbReference type="STRING" id="1454373.ACMU_14750"/>
<reference evidence="2 3" key="1">
    <citation type="submission" date="2014-03" db="EMBL/GenBank/DDBJ databases">
        <title>Draft Genome Sequence of Actibacterium mucosum KCTC 23349, a Marine Alphaproteobacterium with Complex Ionic Requirements Isolated from Mediterranean Seawater at Malvarrosa Beach, Valencia, Spain.</title>
        <authorList>
            <person name="Arahal D.R."/>
            <person name="Shao Z."/>
            <person name="Lai Q."/>
            <person name="Pujalte M.J."/>
        </authorList>
    </citation>
    <scope>NUCLEOTIDE SEQUENCE [LARGE SCALE GENOMIC DNA]</scope>
    <source>
        <strain evidence="2 3">KCTC 23349</strain>
    </source>
</reference>
<feature type="transmembrane region" description="Helical" evidence="1">
    <location>
        <begin position="85"/>
        <end position="102"/>
    </location>
</feature>
<evidence type="ECO:0000256" key="1">
    <source>
        <dbReference type="SAM" id="Phobius"/>
    </source>
</evidence>
<feature type="transmembrane region" description="Helical" evidence="1">
    <location>
        <begin position="173"/>
        <end position="193"/>
    </location>
</feature>
<dbReference type="Pfam" id="PF10067">
    <property type="entry name" value="DUF2306"/>
    <property type="match status" value="1"/>
</dbReference>
<accession>A0A037ZHJ8</accession>
<dbReference type="InterPro" id="IPR018750">
    <property type="entry name" value="DUF2306_membrane"/>
</dbReference>
<name>A0A037ZHJ8_9RHOB</name>
<gene>
    <name evidence="2" type="ORF">ACMU_14750</name>
</gene>
<keyword evidence="1" id="KW-0812">Transmembrane</keyword>
<feature type="transmembrane region" description="Helical" evidence="1">
    <location>
        <begin position="108"/>
        <end position="131"/>
    </location>
</feature>
<dbReference type="EMBL" id="JFKE01000005">
    <property type="protein sequence ID" value="KAJ55012.1"/>
    <property type="molecule type" value="Genomic_DNA"/>
</dbReference>
<proteinExistence type="predicted"/>